<dbReference type="Gene3D" id="1.20.5.110">
    <property type="match status" value="1"/>
</dbReference>
<dbReference type="PANTHER" id="PTHR11537:SF254">
    <property type="entry name" value="POTASSIUM VOLTAGE-GATED CHANNEL PROTEIN SHAB"/>
    <property type="match status" value="1"/>
</dbReference>
<keyword evidence="11" id="KW-1185">Reference proteome</keyword>
<feature type="transmembrane region" description="Helical" evidence="8">
    <location>
        <begin position="28"/>
        <end position="46"/>
    </location>
</feature>
<evidence type="ECO:0000256" key="7">
    <source>
        <dbReference type="ARBA" id="ARBA00023303"/>
    </source>
</evidence>
<dbReference type="InterPro" id="IPR013099">
    <property type="entry name" value="K_chnl_dom"/>
</dbReference>
<evidence type="ECO:0000259" key="9">
    <source>
        <dbReference type="Pfam" id="PF07885"/>
    </source>
</evidence>
<evidence type="ECO:0000256" key="6">
    <source>
        <dbReference type="ARBA" id="ARBA00023136"/>
    </source>
</evidence>
<feature type="transmembrane region" description="Helical" evidence="8">
    <location>
        <begin position="58"/>
        <end position="81"/>
    </location>
</feature>
<proteinExistence type="predicted"/>
<accession>A0ABP5AU96</accession>
<comment type="subcellular location">
    <subcellularLocation>
        <location evidence="1">Membrane</location>
        <topology evidence="1">Multi-pass membrane protein</topology>
    </subcellularLocation>
</comment>
<dbReference type="SUPFAM" id="SSF81324">
    <property type="entry name" value="Voltage-gated potassium channels"/>
    <property type="match status" value="1"/>
</dbReference>
<reference evidence="11" key="1">
    <citation type="journal article" date="2019" name="Int. J. Syst. Evol. Microbiol.">
        <title>The Global Catalogue of Microorganisms (GCM) 10K type strain sequencing project: providing services to taxonomists for standard genome sequencing and annotation.</title>
        <authorList>
            <consortium name="The Broad Institute Genomics Platform"/>
            <consortium name="The Broad Institute Genome Sequencing Center for Infectious Disease"/>
            <person name="Wu L."/>
            <person name="Ma J."/>
        </authorList>
    </citation>
    <scope>NUCLEOTIDE SEQUENCE [LARGE SCALE GENOMIC DNA]</scope>
    <source>
        <strain evidence="11">JCM 14900</strain>
    </source>
</reference>
<evidence type="ECO:0000256" key="2">
    <source>
        <dbReference type="ARBA" id="ARBA00022448"/>
    </source>
</evidence>
<protein>
    <submittedName>
        <fullName evidence="10">Potassium channel family protein</fullName>
    </submittedName>
</protein>
<gene>
    <name evidence="10" type="ORF">GCM10009775_13940</name>
</gene>
<dbReference type="PRINTS" id="PR00169">
    <property type="entry name" value="KCHANNEL"/>
</dbReference>
<evidence type="ECO:0000256" key="8">
    <source>
        <dbReference type="SAM" id="Phobius"/>
    </source>
</evidence>
<dbReference type="Proteomes" id="UP001501343">
    <property type="component" value="Unassembled WGS sequence"/>
</dbReference>
<dbReference type="Gene3D" id="1.10.287.70">
    <property type="match status" value="1"/>
</dbReference>
<keyword evidence="6 8" id="KW-0472">Membrane</keyword>
<dbReference type="EMBL" id="BAAAOF010000002">
    <property type="protein sequence ID" value="GAA1922724.1"/>
    <property type="molecule type" value="Genomic_DNA"/>
</dbReference>
<organism evidence="10 11">
    <name type="scientific">Microbacterium aoyamense</name>
    <dbReference type="NCBI Taxonomy" id="344166"/>
    <lineage>
        <taxon>Bacteria</taxon>
        <taxon>Bacillati</taxon>
        <taxon>Actinomycetota</taxon>
        <taxon>Actinomycetes</taxon>
        <taxon>Micrococcales</taxon>
        <taxon>Microbacteriaceae</taxon>
        <taxon>Microbacterium</taxon>
    </lineage>
</organism>
<sequence>MTDARPADPAVIPLKPGETAATHRWSQLMYWPLTFAAILFLVAYTVHVIGDLSGTPALVAESIIGAVWLLFIVDYIGRLILASPRAAWFRSHLAALSMVLVPAIRPVRLLDTFTRVFGRSAASNLRAKLLIYGVGSALLLIWYISLLVLQFERHAPGATIKTYGDSVWWAFCTVTTVGYGDYVPVTPMGRIAAVVLMAGGVVLVGLIVATMSSLVYERVSKDPKPELPVPMLHLRRKKKSVHDADAASE</sequence>
<feature type="transmembrane region" description="Helical" evidence="8">
    <location>
        <begin position="129"/>
        <end position="149"/>
    </location>
</feature>
<feature type="transmembrane region" description="Helical" evidence="8">
    <location>
        <begin position="191"/>
        <end position="216"/>
    </location>
</feature>
<evidence type="ECO:0000256" key="4">
    <source>
        <dbReference type="ARBA" id="ARBA00022989"/>
    </source>
</evidence>
<dbReference type="RefSeq" id="WP_248146683.1">
    <property type="nucleotide sequence ID" value="NZ_BAAAOF010000002.1"/>
</dbReference>
<dbReference type="GO" id="GO:0034220">
    <property type="term" value="P:monoatomic ion transmembrane transport"/>
    <property type="evidence" value="ECO:0007669"/>
    <property type="project" value="UniProtKB-KW"/>
</dbReference>
<dbReference type="PANTHER" id="PTHR11537">
    <property type="entry name" value="VOLTAGE-GATED POTASSIUM CHANNEL"/>
    <property type="match status" value="1"/>
</dbReference>
<dbReference type="InterPro" id="IPR028325">
    <property type="entry name" value="VG_K_chnl"/>
</dbReference>
<keyword evidence="3 8" id="KW-0812">Transmembrane</keyword>
<feature type="domain" description="Potassium channel" evidence="9">
    <location>
        <begin position="139"/>
        <end position="215"/>
    </location>
</feature>
<name>A0ABP5AU96_9MICO</name>
<keyword evidence="2" id="KW-0813">Transport</keyword>
<evidence type="ECO:0000313" key="11">
    <source>
        <dbReference type="Proteomes" id="UP001501343"/>
    </source>
</evidence>
<dbReference type="Pfam" id="PF07885">
    <property type="entry name" value="Ion_trans_2"/>
    <property type="match status" value="1"/>
</dbReference>
<evidence type="ECO:0000313" key="10">
    <source>
        <dbReference type="EMBL" id="GAA1922724.1"/>
    </source>
</evidence>
<keyword evidence="5" id="KW-0406">Ion transport</keyword>
<comment type="caution">
    <text evidence="10">The sequence shown here is derived from an EMBL/GenBank/DDBJ whole genome shotgun (WGS) entry which is preliminary data.</text>
</comment>
<keyword evidence="7 10" id="KW-0407">Ion channel</keyword>
<evidence type="ECO:0000256" key="1">
    <source>
        <dbReference type="ARBA" id="ARBA00004141"/>
    </source>
</evidence>
<evidence type="ECO:0000256" key="3">
    <source>
        <dbReference type="ARBA" id="ARBA00022692"/>
    </source>
</evidence>
<keyword evidence="4 8" id="KW-1133">Transmembrane helix</keyword>
<evidence type="ECO:0000256" key="5">
    <source>
        <dbReference type="ARBA" id="ARBA00023065"/>
    </source>
</evidence>